<accession>A0AA95HAN7</accession>
<reference evidence="2" key="2">
    <citation type="submission" date="2023-04" db="EMBL/GenBank/DDBJ databases">
        <authorList>
            <person name="Beletskiy A.V."/>
            <person name="Mardanov A.V."/>
            <person name="Ravin N.V."/>
        </authorList>
    </citation>
    <scope>NUCLEOTIDE SEQUENCE</scope>
    <source>
        <strain evidence="2">GKL-01</strain>
    </source>
</reference>
<protein>
    <submittedName>
        <fullName evidence="2">Uncharacterized protein</fullName>
    </submittedName>
</protein>
<name>A0AA95HAN7_9GAMM</name>
<feature type="chain" id="PRO_5041727065" evidence="1">
    <location>
        <begin position="27"/>
        <end position="117"/>
    </location>
</feature>
<dbReference type="Proteomes" id="UP001300672">
    <property type="component" value="Chromosome"/>
</dbReference>
<dbReference type="KEGG" id="tdu:QJT80_03375"/>
<feature type="signal peptide" evidence="1">
    <location>
        <begin position="1"/>
        <end position="26"/>
    </location>
</feature>
<keyword evidence="1" id="KW-0732">Signal</keyword>
<reference evidence="2" key="1">
    <citation type="journal article" date="2023" name="Int. J. Mol. Sci.">
        <title>Metagenomics Revealed a New Genus 'Candidatus Thiocaldithrix dubininis' gen. nov., sp. nov. and a New Species 'Candidatus Thiothrix putei' sp. nov. in the Family Thiotrichaceae, Some Members of Which Have Traits of Both Na+- and H+-Motive Energetics.</title>
        <authorList>
            <person name="Ravin N.V."/>
            <person name="Muntyan M.S."/>
            <person name="Smolyakov D.D."/>
            <person name="Rudenko T.S."/>
            <person name="Beletsky A.V."/>
            <person name="Mardanov A.V."/>
            <person name="Grabovich M.Y."/>
        </authorList>
    </citation>
    <scope>NUCLEOTIDE SEQUENCE</scope>
    <source>
        <strain evidence="2">GKL-01</strain>
    </source>
</reference>
<evidence type="ECO:0000313" key="2">
    <source>
        <dbReference type="EMBL" id="WGZ91519.1"/>
    </source>
</evidence>
<dbReference type="EMBL" id="CP124755">
    <property type="protein sequence ID" value="WGZ91519.1"/>
    <property type="molecule type" value="Genomic_DNA"/>
</dbReference>
<evidence type="ECO:0000256" key="1">
    <source>
        <dbReference type="SAM" id="SignalP"/>
    </source>
</evidence>
<sequence>MKALIKTVLVTCLMLGGAAATQTASAGDLIIRIGNSGGYHAQHGHRAMPRVAHPRRAYVRPAPPRVVYVRPAPPRHVVHRAPPKRVVYVRPAPPRYAHPRHVRWGGHHGRHGGCSRC</sequence>
<proteinExistence type="predicted"/>
<organism evidence="2">
    <name type="scientific">Candidatus Thiocaldithrix dubininis</name>
    <dbReference type="NCBI Taxonomy" id="3080823"/>
    <lineage>
        <taxon>Bacteria</taxon>
        <taxon>Pseudomonadati</taxon>
        <taxon>Pseudomonadota</taxon>
        <taxon>Gammaproteobacteria</taxon>
        <taxon>Thiotrichales</taxon>
        <taxon>Thiotrichaceae</taxon>
        <taxon>Candidatus Thiocaldithrix</taxon>
    </lineage>
</organism>
<dbReference type="AlphaFoldDB" id="A0AA95HAN7"/>
<gene>
    <name evidence="2" type="ORF">QJT80_03375</name>
</gene>